<comment type="caution">
    <text evidence="3">The sequence shown here is derived from an EMBL/GenBank/DDBJ whole genome shotgun (WGS) entry which is preliminary data.</text>
</comment>
<dbReference type="GO" id="GO:0016491">
    <property type="term" value="F:oxidoreductase activity"/>
    <property type="evidence" value="ECO:0007669"/>
    <property type="project" value="UniProtKB-KW"/>
</dbReference>
<evidence type="ECO:0000313" key="3">
    <source>
        <dbReference type="EMBL" id="PZE21634.1"/>
    </source>
</evidence>
<dbReference type="Gene3D" id="3.40.50.720">
    <property type="entry name" value="NAD(P)-binding Rossmann-like Domain"/>
    <property type="match status" value="1"/>
</dbReference>
<evidence type="ECO:0000256" key="1">
    <source>
        <dbReference type="ARBA" id="ARBA00006484"/>
    </source>
</evidence>
<keyword evidence="4" id="KW-1185">Reference proteome</keyword>
<dbReference type="PANTHER" id="PTHR43477:SF1">
    <property type="entry name" value="DIHYDROANTICAPSIN 7-DEHYDROGENASE"/>
    <property type="match status" value="1"/>
</dbReference>
<dbReference type="Pfam" id="PF13561">
    <property type="entry name" value="adh_short_C2"/>
    <property type="match status" value="1"/>
</dbReference>
<evidence type="ECO:0000256" key="2">
    <source>
        <dbReference type="ARBA" id="ARBA00023002"/>
    </source>
</evidence>
<evidence type="ECO:0000313" key="4">
    <source>
        <dbReference type="Proteomes" id="UP000214746"/>
    </source>
</evidence>
<dbReference type="SUPFAM" id="SSF51735">
    <property type="entry name" value="NAD(P)-binding Rossmann-fold domains"/>
    <property type="match status" value="1"/>
</dbReference>
<dbReference type="AlphaFoldDB" id="A0A2W1NCE8"/>
<keyword evidence="2" id="KW-0560">Oxidoreductase</keyword>
<comment type="similarity">
    <text evidence="1">Belongs to the short-chain dehydrogenases/reductases (SDR) family.</text>
</comment>
<accession>A0A2W1NCE8</accession>
<dbReference type="PRINTS" id="PR00081">
    <property type="entry name" value="GDHRDH"/>
</dbReference>
<dbReference type="InterPro" id="IPR051122">
    <property type="entry name" value="SDR_DHRS6-like"/>
</dbReference>
<proteinExistence type="inferred from homology"/>
<dbReference type="PANTHER" id="PTHR43477">
    <property type="entry name" value="DIHYDROANTICAPSIN 7-DEHYDROGENASE"/>
    <property type="match status" value="1"/>
</dbReference>
<reference evidence="3" key="1">
    <citation type="submission" date="2018-06" db="EMBL/GenBank/DDBJ databases">
        <title>Paenibacillus xerothermodurans sp. nov. an extremely dry heat resistant spore forming bacterium isolated from the soil of Cape Canaveral, Florida.</title>
        <authorList>
            <person name="Seuylemezian A."/>
            <person name="Kaur N."/>
            <person name="Patil P."/>
            <person name="Patil P."/>
            <person name="Mayilraj S."/>
            <person name="Vaishampayan P."/>
        </authorList>
    </citation>
    <scope>NUCLEOTIDE SEQUENCE [LARGE SCALE GENOMIC DNA]</scope>
    <source>
        <strain evidence="3">ATCC 27380</strain>
    </source>
</reference>
<dbReference type="InterPro" id="IPR036291">
    <property type="entry name" value="NAD(P)-bd_dom_sf"/>
</dbReference>
<dbReference type="Proteomes" id="UP000214746">
    <property type="component" value="Unassembled WGS sequence"/>
</dbReference>
<protein>
    <submittedName>
        <fullName evidence="3">SDR family NAD(P)-dependent oxidoreductase</fullName>
    </submittedName>
</protein>
<gene>
    <name evidence="3" type="ORF">CBW46_004205</name>
</gene>
<sequence length="90" mass="9515">MTKAMAVDHSGDGIRINCLCPGMIETEMVANLISGSANPEQTRQMMIDRRVTPYLGSAEEVARAALFLSAPENRYTTGAALAVDGGATVK</sequence>
<dbReference type="InterPro" id="IPR002347">
    <property type="entry name" value="SDR_fam"/>
</dbReference>
<name>A0A2W1NCE8_PAEXE</name>
<dbReference type="OrthoDB" id="9803333at2"/>
<dbReference type="EMBL" id="NHRJ02000002">
    <property type="protein sequence ID" value="PZE21634.1"/>
    <property type="molecule type" value="Genomic_DNA"/>
</dbReference>
<organism evidence="3 4">
    <name type="scientific">Paenibacillus xerothermodurans</name>
    <dbReference type="NCBI Taxonomy" id="1977292"/>
    <lineage>
        <taxon>Bacteria</taxon>
        <taxon>Bacillati</taxon>
        <taxon>Bacillota</taxon>
        <taxon>Bacilli</taxon>
        <taxon>Bacillales</taxon>
        <taxon>Paenibacillaceae</taxon>
        <taxon>Paenibacillus</taxon>
    </lineage>
</organism>